<evidence type="ECO:0000313" key="2">
    <source>
        <dbReference type="EMBL" id="SDZ72685.1"/>
    </source>
</evidence>
<dbReference type="RefSeq" id="WP_074670105.1">
    <property type="nucleotide sequence ID" value="NZ_FNQG01000002.1"/>
</dbReference>
<feature type="compositionally biased region" description="Basic and acidic residues" evidence="1">
    <location>
        <begin position="219"/>
        <end position="244"/>
    </location>
</feature>
<dbReference type="AlphaFoldDB" id="A0A1H3VCY5"/>
<evidence type="ECO:0000256" key="1">
    <source>
        <dbReference type="SAM" id="MobiDB-lite"/>
    </source>
</evidence>
<protein>
    <submittedName>
        <fullName evidence="2">Uncharacterized protein</fullName>
    </submittedName>
</protein>
<organism evidence="2 3">
    <name type="scientific">Selenomonas ruminantium</name>
    <dbReference type="NCBI Taxonomy" id="971"/>
    <lineage>
        <taxon>Bacteria</taxon>
        <taxon>Bacillati</taxon>
        <taxon>Bacillota</taxon>
        <taxon>Negativicutes</taxon>
        <taxon>Selenomonadales</taxon>
        <taxon>Selenomonadaceae</taxon>
        <taxon>Selenomonas</taxon>
    </lineage>
</organism>
<name>A0A1H3VCY5_SELRU</name>
<dbReference type="Proteomes" id="UP000183469">
    <property type="component" value="Unassembled WGS sequence"/>
</dbReference>
<sequence length="281" mass="31639">MRVLRNLTRQELDYYTSQPTAKKLNERIKKDGVTVPARNAEQQAKCSAAEDKVDISAAGYELQQANEQAVHEQTEEAPRIDYSVSRQGDSNKFVIRFGNAAMVSRAVKQGYIEVEGQRIDLSDDVKKQLLATSKQIQDMKKGVSLHNFLLHEAANARQNSDAMKEANDKMSRAMQTASRIMHGRKVSPADEKELMEFNKDLYAMAKSAAALEQHRRKRDDKEDEKISADNEEARAREAEPKDYSVEEMPMPDVETQMTVSLDGEVGEVTPSFTPQTVPFTP</sequence>
<reference evidence="2 3" key="1">
    <citation type="submission" date="2016-10" db="EMBL/GenBank/DDBJ databases">
        <authorList>
            <person name="de Groot N.N."/>
        </authorList>
    </citation>
    <scope>NUCLEOTIDE SEQUENCE [LARGE SCALE GENOMIC DNA]</scope>
    <source>
        <strain evidence="2 3">DSM 2872</strain>
    </source>
</reference>
<evidence type="ECO:0000313" key="3">
    <source>
        <dbReference type="Proteomes" id="UP000183469"/>
    </source>
</evidence>
<dbReference type="EMBL" id="FNQG01000002">
    <property type="protein sequence ID" value="SDZ72685.1"/>
    <property type="molecule type" value="Genomic_DNA"/>
</dbReference>
<gene>
    <name evidence="2" type="ORF">SAMN05660648_00045</name>
</gene>
<proteinExistence type="predicted"/>
<feature type="region of interest" description="Disordered" evidence="1">
    <location>
        <begin position="212"/>
        <end position="251"/>
    </location>
</feature>
<dbReference type="OrthoDB" id="2004219at2"/>
<accession>A0A1H3VCY5</accession>